<reference evidence="9" key="1">
    <citation type="submission" date="2016-05" db="EMBL/GenBank/DDBJ databases">
        <title>Comparative genomics of biotechnologically important yeasts.</title>
        <authorList>
            <consortium name="DOE Joint Genome Institute"/>
            <person name="Riley R."/>
            <person name="Haridas S."/>
            <person name="Wolfe K.H."/>
            <person name="Lopes M.R."/>
            <person name="Hittinger C.T."/>
            <person name="Goker M."/>
            <person name="Salamov A."/>
            <person name="Wisecaver J."/>
            <person name="Long T.M."/>
            <person name="Aerts A.L."/>
            <person name="Barry K."/>
            <person name="Choi C."/>
            <person name="Clum A."/>
            <person name="Coughlan A.Y."/>
            <person name="Deshpande S."/>
            <person name="Douglass A.P."/>
            <person name="Hanson S.J."/>
            <person name="Klenk H.-P."/>
            <person name="Labutti K."/>
            <person name="Lapidus A."/>
            <person name="Lindquist E."/>
            <person name="Lipzen A."/>
            <person name="Meier-Kolthoff J.P."/>
            <person name="Ohm R.A."/>
            <person name="Otillar R.P."/>
            <person name="Pangilinan J."/>
            <person name="Peng Y."/>
            <person name="Rokas A."/>
            <person name="Rosa C.A."/>
            <person name="Scheuner C."/>
            <person name="Sibirny A.A."/>
            <person name="Slot J.C."/>
            <person name="Stielow J.B."/>
            <person name="Sun H."/>
            <person name="Kurtzman C.P."/>
            <person name="Blackwell M."/>
            <person name="Grigoriev I.V."/>
            <person name="Jeffries T.W."/>
        </authorList>
    </citation>
    <scope>NUCLEOTIDE SEQUENCE [LARGE SCALE GENOMIC DNA]</scope>
    <source>
        <strain evidence="9">NRRL Y-17324</strain>
    </source>
</reference>
<dbReference type="InterPro" id="IPR013083">
    <property type="entry name" value="Znf_RING/FYVE/PHD"/>
</dbReference>
<feature type="compositionally biased region" description="Low complexity" evidence="5">
    <location>
        <begin position="142"/>
        <end position="155"/>
    </location>
</feature>
<accession>A0A1E4SEF2</accession>
<keyword evidence="9" id="KW-1185">Reference proteome</keyword>
<dbReference type="PROSITE" id="PS01359">
    <property type="entry name" value="ZF_PHD_1"/>
    <property type="match status" value="1"/>
</dbReference>
<evidence type="ECO:0000256" key="1">
    <source>
        <dbReference type="ARBA" id="ARBA00022723"/>
    </source>
</evidence>
<feature type="domain" description="SET" evidence="7">
    <location>
        <begin position="667"/>
        <end position="802"/>
    </location>
</feature>
<feature type="region of interest" description="Disordered" evidence="5">
    <location>
        <begin position="21"/>
        <end position="223"/>
    </location>
</feature>
<dbReference type="Proteomes" id="UP000094285">
    <property type="component" value="Unassembled WGS sequence"/>
</dbReference>
<dbReference type="InterPro" id="IPR046341">
    <property type="entry name" value="SET_dom_sf"/>
</dbReference>
<keyword evidence="2" id="KW-0863">Zinc-finger</keyword>
<dbReference type="AlphaFoldDB" id="A0A1E4SEF2"/>
<keyword evidence="1" id="KW-0479">Metal-binding</keyword>
<sequence length="1069" mass="119797">MSKKEEEQLLQDASTLLMFANVAAKQQQQHQSPEQGVAPKKASPPPHPQPQPQPHSQAMRSPANASMSSILNLPAVDPVHTTPFSGRPPTVHGPGPLPVPASQPHSLPSMSQYSSPQYIRNPTQLKSPPIIHSQANIESRKPSLPSSTKSSISILMNSPEPLGPTNTPSPPKANVQLAHQKSVSPPSTNFPVQGSFGHKRSKSTPESADKRSSIRMHHSPGPANVALARGINLETGERNNNNAVIAAAALAAAADIPLPLKYKEHTGVKLESPATIQPPAAAASMTPKNTAPAIKKNEEESKQQSKQQSPVITSSSLEVSRSEIAEEVISSTAPTDTIAKSPVNEPATKLKPPPLESYKVDPDSGLIGCICGIEDDDGFTIQCDICYRWQHCLCMGYKTSDEVPEDEYKCYYCDEGKWGKFDPEVCREDTLNRLEIDRTTLEDKDDEQELSQRSEEYNHQQQIHQEHRKKHGQEVAHQQEVLSGKRKLLGSERADKRRRVEKELGSDSLATHNSDLLTAKSAGSVTVPVLIKKTPPKEILPNKDNQLLEEGFTSESYQSVYFNLQTNDYKRPSVKAQMLELGEDFYKGYLDLPKADQSKKEYLDTEIMSLSKFKSLKFSKKILPNHQKYYQENKINIIKKNKFNKTKIQVKPYSDNQKQKFNGISKLSLFISSSTDTVIPEGTPVIEYLGEIDFFSNYIEDAASQYRGWGTTKPKVLKTSIPKIDLDERLVGVVLDSRFVGNEARFIRKSCPSTSNCKIKRVYIPETNSFRFLVVTSEEITLKSEQADEELRLHWEWDSFHPILKLYDNRNEKFEQLSNIDKSTLISCIDNLLHFTECGCSTSSSYSSCAIFKVKKATSYLLRSTRKASSISNLNLTKSKEELILPKKEKEYISWNQRLIERDNHIQMDLSVTTDSLGQGAIDESARSDEEKGFEVEKLKDKSNLLFQVPNKQQLFLRNKEYVRNFERSKNSNEAELVENQTLCGSLPIPIIPDMIVKIEQSIDNQLKPIVKEVETKLLADIKANDVNIVKQESVPEKTGHSNPEVEVQAPAPKIIKKLSFADYKKKMK</sequence>
<gene>
    <name evidence="8" type="ORF">CANTADRAFT_54477</name>
</gene>
<feature type="region of interest" description="Disordered" evidence="5">
    <location>
        <begin position="277"/>
        <end position="356"/>
    </location>
</feature>
<dbReference type="SMART" id="SM00249">
    <property type="entry name" value="PHD"/>
    <property type="match status" value="1"/>
</dbReference>
<dbReference type="GO" id="GO:0034967">
    <property type="term" value="C:Set3 complex"/>
    <property type="evidence" value="ECO:0007669"/>
    <property type="project" value="TreeGrafter"/>
</dbReference>
<dbReference type="GO" id="GO:0070210">
    <property type="term" value="C:Rpd3L-Expanded complex"/>
    <property type="evidence" value="ECO:0007669"/>
    <property type="project" value="TreeGrafter"/>
</dbReference>
<dbReference type="PANTHER" id="PTHR46462">
    <property type="entry name" value="UPSET, ISOFORM A"/>
    <property type="match status" value="1"/>
</dbReference>
<evidence type="ECO:0000259" key="6">
    <source>
        <dbReference type="SMART" id="SM00249"/>
    </source>
</evidence>
<feature type="compositionally biased region" description="Polar residues" evidence="5">
    <location>
        <begin position="103"/>
        <end position="126"/>
    </location>
</feature>
<feature type="compositionally biased region" description="Basic and acidic residues" evidence="5">
    <location>
        <begin position="489"/>
        <end position="505"/>
    </location>
</feature>
<dbReference type="PANTHER" id="PTHR46462:SF3">
    <property type="entry name" value="UPSET, ISOFORM A"/>
    <property type="match status" value="1"/>
</dbReference>
<dbReference type="InterPro" id="IPR001965">
    <property type="entry name" value="Znf_PHD"/>
</dbReference>
<evidence type="ECO:0000256" key="2">
    <source>
        <dbReference type="ARBA" id="ARBA00022771"/>
    </source>
</evidence>
<dbReference type="SUPFAM" id="SSF82199">
    <property type="entry name" value="SET domain"/>
    <property type="match status" value="1"/>
</dbReference>
<dbReference type="Gene3D" id="2.170.270.10">
    <property type="entry name" value="SET domain"/>
    <property type="match status" value="1"/>
</dbReference>
<dbReference type="GO" id="GO:0006325">
    <property type="term" value="P:chromatin organization"/>
    <property type="evidence" value="ECO:0007669"/>
    <property type="project" value="UniProtKB-KW"/>
</dbReference>
<dbReference type="SMART" id="SM00317">
    <property type="entry name" value="SET"/>
    <property type="match status" value="1"/>
</dbReference>
<dbReference type="Gene3D" id="3.30.40.10">
    <property type="entry name" value="Zinc/RING finger domain, C3HC4 (zinc finger)"/>
    <property type="match status" value="1"/>
</dbReference>
<dbReference type="InterPro" id="IPR001214">
    <property type="entry name" value="SET_dom"/>
</dbReference>
<protein>
    <recommendedName>
        <fullName evidence="10">PHD-type domain-containing protein</fullName>
    </recommendedName>
</protein>
<dbReference type="Pfam" id="PF20826">
    <property type="entry name" value="PHD_5"/>
    <property type="match status" value="1"/>
</dbReference>
<dbReference type="SUPFAM" id="SSF57903">
    <property type="entry name" value="FYVE/PHD zinc finger"/>
    <property type="match status" value="1"/>
</dbReference>
<name>A0A1E4SEF2_9ASCO</name>
<dbReference type="GeneID" id="30984462"/>
<feature type="compositionally biased region" description="Polar residues" evidence="5">
    <location>
        <begin position="310"/>
        <end position="319"/>
    </location>
</feature>
<dbReference type="EMBL" id="KV453914">
    <property type="protein sequence ID" value="ODV77868.1"/>
    <property type="molecule type" value="Genomic_DNA"/>
</dbReference>
<evidence type="ECO:0000313" key="9">
    <source>
        <dbReference type="Proteomes" id="UP000094285"/>
    </source>
</evidence>
<evidence type="ECO:0000256" key="5">
    <source>
        <dbReference type="SAM" id="MobiDB-lite"/>
    </source>
</evidence>
<evidence type="ECO:0000313" key="8">
    <source>
        <dbReference type="EMBL" id="ODV77868.1"/>
    </source>
</evidence>
<feature type="compositionally biased region" description="Polar residues" evidence="5">
    <location>
        <begin position="177"/>
        <end position="192"/>
    </location>
</feature>
<keyword evidence="3" id="KW-0862">Zinc</keyword>
<dbReference type="InterPro" id="IPR019786">
    <property type="entry name" value="Zinc_finger_PHD-type_CS"/>
</dbReference>
<dbReference type="STRING" id="984487.A0A1E4SEF2"/>
<dbReference type="OrthoDB" id="20872at2759"/>
<proteinExistence type="predicted"/>
<organism evidence="8 9">
    <name type="scientific">Suhomyces tanzawaensis NRRL Y-17324</name>
    <dbReference type="NCBI Taxonomy" id="984487"/>
    <lineage>
        <taxon>Eukaryota</taxon>
        <taxon>Fungi</taxon>
        <taxon>Dikarya</taxon>
        <taxon>Ascomycota</taxon>
        <taxon>Saccharomycotina</taxon>
        <taxon>Pichiomycetes</taxon>
        <taxon>Debaryomycetaceae</taxon>
        <taxon>Suhomyces</taxon>
    </lineage>
</organism>
<feature type="region of interest" description="Disordered" evidence="5">
    <location>
        <begin position="438"/>
        <end position="506"/>
    </location>
</feature>
<feature type="compositionally biased region" description="Polar residues" evidence="5">
    <location>
        <begin position="24"/>
        <end position="34"/>
    </location>
</feature>
<keyword evidence="4" id="KW-0156">Chromatin regulator</keyword>
<evidence type="ECO:0000259" key="7">
    <source>
        <dbReference type="SMART" id="SM00317"/>
    </source>
</evidence>
<feature type="domain" description="Zinc finger PHD-type" evidence="6">
    <location>
        <begin position="368"/>
        <end position="414"/>
    </location>
</feature>
<dbReference type="RefSeq" id="XP_020062990.1">
    <property type="nucleotide sequence ID" value="XM_020210326.1"/>
</dbReference>
<dbReference type="InterPro" id="IPR011011">
    <property type="entry name" value="Znf_FYVE_PHD"/>
</dbReference>
<feature type="compositionally biased region" description="Pro residues" evidence="5">
    <location>
        <begin position="42"/>
        <end position="53"/>
    </location>
</feature>
<dbReference type="GO" id="GO:0008270">
    <property type="term" value="F:zinc ion binding"/>
    <property type="evidence" value="ECO:0007669"/>
    <property type="project" value="UniProtKB-KW"/>
</dbReference>
<dbReference type="GO" id="GO:0006355">
    <property type="term" value="P:regulation of DNA-templated transcription"/>
    <property type="evidence" value="ECO:0007669"/>
    <property type="project" value="TreeGrafter"/>
</dbReference>
<evidence type="ECO:0000256" key="4">
    <source>
        <dbReference type="ARBA" id="ARBA00022853"/>
    </source>
</evidence>
<evidence type="ECO:0000256" key="3">
    <source>
        <dbReference type="ARBA" id="ARBA00022833"/>
    </source>
</evidence>
<evidence type="ECO:0008006" key="10">
    <source>
        <dbReference type="Google" id="ProtNLM"/>
    </source>
</evidence>